<dbReference type="Proteomes" id="UP000320839">
    <property type="component" value="Chromosome"/>
</dbReference>
<proteinExistence type="predicted"/>
<dbReference type="OrthoDB" id="291142at2"/>
<dbReference type="PROSITE" id="PS51257">
    <property type="entry name" value="PROKAR_LIPOPROTEIN"/>
    <property type="match status" value="1"/>
</dbReference>
<evidence type="ECO:0000313" key="3">
    <source>
        <dbReference type="Proteomes" id="UP000320839"/>
    </source>
</evidence>
<name>A0A518FH99_9PLAN</name>
<feature type="region of interest" description="Disordered" evidence="1">
    <location>
        <begin position="79"/>
        <end position="103"/>
    </location>
</feature>
<reference evidence="2 3" key="1">
    <citation type="submission" date="2019-02" db="EMBL/GenBank/DDBJ databases">
        <title>Deep-cultivation of Planctomycetes and their phenomic and genomic characterization uncovers novel biology.</title>
        <authorList>
            <person name="Wiegand S."/>
            <person name="Jogler M."/>
            <person name="Boedeker C."/>
            <person name="Pinto D."/>
            <person name="Vollmers J."/>
            <person name="Rivas-Marin E."/>
            <person name="Kohn T."/>
            <person name="Peeters S.H."/>
            <person name="Heuer A."/>
            <person name="Rast P."/>
            <person name="Oberbeckmann S."/>
            <person name="Bunk B."/>
            <person name="Jeske O."/>
            <person name="Meyerdierks A."/>
            <person name="Storesund J.E."/>
            <person name="Kallscheuer N."/>
            <person name="Luecker S."/>
            <person name="Lage O.M."/>
            <person name="Pohl T."/>
            <person name="Merkel B.J."/>
            <person name="Hornburger P."/>
            <person name="Mueller R.-W."/>
            <person name="Bruemmer F."/>
            <person name="Labrenz M."/>
            <person name="Spormann A.M."/>
            <person name="Op den Camp H."/>
            <person name="Overmann J."/>
            <person name="Amann R."/>
            <person name="Jetten M.S.M."/>
            <person name="Mascher T."/>
            <person name="Medema M.H."/>
            <person name="Devos D.P."/>
            <person name="Kaster A.-K."/>
            <person name="Ovreas L."/>
            <person name="Rohde M."/>
            <person name="Galperin M.Y."/>
            <person name="Jogler C."/>
        </authorList>
    </citation>
    <scope>NUCLEOTIDE SEQUENCE [LARGE SCALE GENOMIC DNA]</scope>
    <source>
        <strain evidence="2 3">Pan153</strain>
    </source>
</reference>
<gene>
    <name evidence="2" type="ORF">Pan153_03380</name>
</gene>
<dbReference type="RefSeq" id="WP_145453777.1">
    <property type="nucleotide sequence ID" value="NZ_CP036317.1"/>
</dbReference>
<sequence length="103" mass="10429">MSKLGPFCLALSLIFTGCGEGGGGTGETSPANEEAPPTQDLSAVKTTLNGIAESGVIDSSFFGIPESLEQAGKPELAEEAKKLGSMTSPSQVKSAAKKLADKL</sequence>
<evidence type="ECO:0000313" key="2">
    <source>
        <dbReference type="EMBL" id="QDV15721.1"/>
    </source>
</evidence>
<evidence type="ECO:0000256" key="1">
    <source>
        <dbReference type="SAM" id="MobiDB-lite"/>
    </source>
</evidence>
<dbReference type="AlphaFoldDB" id="A0A518FH99"/>
<protein>
    <submittedName>
        <fullName evidence="2">Uncharacterized protein</fullName>
    </submittedName>
</protein>
<feature type="region of interest" description="Disordered" evidence="1">
    <location>
        <begin position="21"/>
        <end position="40"/>
    </location>
</feature>
<organism evidence="2 3">
    <name type="scientific">Gimesia panareensis</name>
    <dbReference type="NCBI Taxonomy" id="2527978"/>
    <lineage>
        <taxon>Bacteria</taxon>
        <taxon>Pseudomonadati</taxon>
        <taxon>Planctomycetota</taxon>
        <taxon>Planctomycetia</taxon>
        <taxon>Planctomycetales</taxon>
        <taxon>Planctomycetaceae</taxon>
        <taxon>Gimesia</taxon>
    </lineage>
</organism>
<dbReference type="EMBL" id="CP036317">
    <property type="protein sequence ID" value="QDV15721.1"/>
    <property type="molecule type" value="Genomic_DNA"/>
</dbReference>
<accession>A0A518FH99</accession>